<gene>
    <name evidence="2" type="ORF">BCR25_16210</name>
</gene>
<comment type="caution">
    <text evidence="2">The sequence shown here is derived from an EMBL/GenBank/DDBJ whole genome shotgun (WGS) entry which is preliminary data.</text>
</comment>
<evidence type="ECO:0000313" key="3">
    <source>
        <dbReference type="Proteomes" id="UP000095094"/>
    </source>
</evidence>
<sequence length="69" mass="8007">MKMISGVKSIITFIGLSIFLVIFTVIIPFIVQERLMILLTFIFLILTIFNGKINSNQKIKYNITLRKDE</sequence>
<feature type="transmembrane region" description="Helical" evidence="1">
    <location>
        <begin position="12"/>
        <end position="30"/>
    </location>
</feature>
<evidence type="ECO:0000313" key="2">
    <source>
        <dbReference type="EMBL" id="OEG18371.1"/>
    </source>
</evidence>
<dbReference type="EMBL" id="MIJY01000006">
    <property type="protein sequence ID" value="OEG18371.1"/>
    <property type="molecule type" value="Genomic_DNA"/>
</dbReference>
<organism evidence="2 3">
    <name type="scientific">Enterococcus termitis</name>
    <dbReference type="NCBI Taxonomy" id="332950"/>
    <lineage>
        <taxon>Bacteria</taxon>
        <taxon>Bacillati</taxon>
        <taxon>Bacillota</taxon>
        <taxon>Bacilli</taxon>
        <taxon>Lactobacillales</taxon>
        <taxon>Enterococcaceae</taxon>
        <taxon>Enterococcus</taxon>
    </lineage>
</organism>
<proteinExistence type="predicted"/>
<protein>
    <submittedName>
        <fullName evidence="2">Uncharacterized protein</fullName>
    </submittedName>
</protein>
<feature type="transmembrane region" description="Helical" evidence="1">
    <location>
        <begin position="36"/>
        <end position="53"/>
    </location>
</feature>
<dbReference type="AlphaFoldDB" id="A0A1E5H0A4"/>
<keyword evidence="1" id="KW-0472">Membrane</keyword>
<keyword evidence="1" id="KW-0812">Transmembrane</keyword>
<evidence type="ECO:0000256" key="1">
    <source>
        <dbReference type="SAM" id="Phobius"/>
    </source>
</evidence>
<keyword evidence="1" id="KW-1133">Transmembrane helix</keyword>
<keyword evidence="3" id="KW-1185">Reference proteome</keyword>
<accession>A0A1E5H0A4</accession>
<name>A0A1E5H0A4_9ENTE</name>
<reference evidence="3" key="1">
    <citation type="submission" date="2016-09" db="EMBL/GenBank/DDBJ databases">
        <authorList>
            <person name="Gulvik C.A."/>
        </authorList>
    </citation>
    <scope>NUCLEOTIDE SEQUENCE [LARGE SCALE GENOMIC DNA]</scope>
    <source>
        <strain evidence="3">LMG 8895</strain>
    </source>
</reference>
<dbReference type="Proteomes" id="UP000095094">
    <property type="component" value="Unassembled WGS sequence"/>
</dbReference>